<evidence type="ECO:0000313" key="2">
    <source>
        <dbReference type="EMBL" id="AEN95244.1"/>
    </source>
</evidence>
<dbReference type="STRING" id="585394.RHOM_00585"/>
<dbReference type="KEGG" id="rho:RHOM_00585"/>
<dbReference type="HOGENOM" id="CLU_090939_0_0_9"/>
<protein>
    <submittedName>
        <fullName evidence="2">Uncharacterized protein</fullName>
    </submittedName>
</protein>
<dbReference type="OrthoDB" id="2067867at2"/>
<feature type="transmembrane region" description="Helical" evidence="1">
    <location>
        <begin position="139"/>
        <end position="164"/>
    </location>
</feature>
<dbReference type="PANTHER" id="PTHR43229">
    <property type="entry name" value="NODULATION PROTEIN J"/>
    <property type="match status" value="1"/>
</dbReference>
<feature type="transmembrane region" description="Helical" evidence="1">
    <location>
        <begin position="101"/>
        <end position="127"/>
    </location>
</feature>
<dbReference type="eggNOG" id="COG1511">
    <property type="taxonomic scope" value="Bacteria"/>
</dbReference>
<dbReference type="AlphaFoldDB" id="G2SZJ0"/>
<keyword evidence="1" id="KW-1133">Transmembrane helix</keyword>
<evidence type="ECO:0000256" key="1">
    <source>
        <dbReference type="SAM" id="Phobius"/>
    </source>
</evidence>
<reference evidence="2 3" key="1">
    <citation type="journal article" date="2015" name="Genome Announc.">
        <title>Complete genome sequence of the human gut symbiont Roseburia hominis.</title>
        <authorList>
            <person name="Travis A.J."/>
            <person name="Kelly D."/>
            <person name="Flint H.J."/>
            <person name="Aminov R.I."/>
        </authorList>
    </citation>
    <scope>NUCLEOTIDE SEQUENCE [LARGE SCALE GENOMIC DNA]</scope>
    <source>
        <strain evidence="3">DSM 16839 / JCM 17582 / NCIMB 14029 / A2-183</strain>
    </source>
</reference>
<feature type="transmembrane region" description="Helical" evidence="1">
    <location>
        <begin position="21"/>
        <end position="40"/>
    </location>
</feature>
<organism evidence="2 3">
    <name type="scientific">Roseburia hominis (strain DSM 16839 / JCM 17582 / NCIMB 14029 / A2-183)</name>
    <dbReference type="NCBI Taxonomy" id="585394"/>
    <lineage>
        <taxon>Bacteria</taxon>
        <taxon>Bacillati</taxon>
        <taxon>Bacillota</taxon>
        <taxon>Clostridia</taxon>
        <taxon>Lachnospirales</taxon>
        <taxon>Lachnospiraceae</taxon>
        <taxon>Roseburia</taxon>
    </lineage>
</organism>
<evidence type="ECO:0000313" key="3">
    <source>
        <dbReference type="Proteomes" id="UP000008178"/>
    </source>
</evidence>
<sequence length="254" mass="28748">MFRMFWYEIKMDFLRSIRYRFGMISDLLVYFALFTVFMVTDSGNSYAQTYHYGNYKELVLLGYVAWIYAISAISNVAGSLQSELTHGTLYKKVSSKYPLQYLFGGLYVSSVLLETITIVIVVIISKFVWGIEFSFHPAFLVPILLESLGMYGIGLIVAGIAIYFKRTGTIVFLIQTALLFVTDTVPTSDAILKITHYIPLTRCNEILRQIAVGGEYTGMLPGLCIVALVWLVIGSVFFDVMLKQAKKRGNLLFY</sequence>
<feature type="transmembrane region" description="Helical" evidence="1">
    <location>
        <begin position="218"/>
        <end position="238"/>
    </location>
</feature>
<dbReference type="RefSeq" id="WP_014078338.1">
    <property type="nucleotide sequence ID" value="NC_015977.1"/>
</dbReference>
<dbReference type="InterPro" id="IPR051784">
    <property type="entry name" value="Nod_factor_ABC_transporter"/>
</dbReference>
<gene>
    <name evidence="2" type="ordered locus">RHOM_00585</name>
</gene>
<proteinExistence type="predicted"/>
<accession>G2SZJ0</accession>
<keyword evidence="1" id="KW-0472">Membrane</keyword>
<dbReference type="PANTHER" id="PTHR43229:SF6">
    <property type="entry name" value="ABC-TYPE MULTIDRUG TRANSPORT SYSTEM, PERMEASE COMPONENT"/>
    <property type="match status" value="1"/>
</dbReference>
<dbReference type="EMBL" id="CP003040">
    <property type="protein sequence ID" value="AEN95244.1"/>
    <property type="molecule type" value="Genomic_DNA"/>
</dbReference>
<dbReference type="Proteomes" id="UP000008178">
    <property type="component" value="Chromosome"/>
</dbReference>
<keyword evidence="3" id="KW-1185">Reference proteome</keyword>
<feature type="transmembrane region" description="Helical" evidence="1">
    <location>
        <begin position="60"/>
        <end position="80"/>
    </location>
</feature>
<name>G2SZJ0_ROSHA</name>
<keyword evidence="1" id="KW-0812">Transmembrane</keyword>
<dbReference type="GeneID" id="93722019"/>